<comment type="similarity">
    <text evidence="1 8">Belongs to the cytochrome P450 family.</text>
</comment>
<keyword evidence="4 8" id="KW-0560">Oxidoreductase</keyword>
<comment type="cofactor">
    <cofactor evidence="7">
        <name>heme</name>
        <dbReference type="ChEBI" id="CHEBI:30413"/>
    </cofactor>
</comment>
<keyword evidence="3 7" id="KW-0479">Metal-binding</keyword>
<keyword evidence="5 7" id="KW-0408">Iron</keyword>
<dbReference type="PRINTS" id="PR00463">
    <property type="entry name" value="EP450I"/>
</dbReference>
<dbReference type="GO" id="GO:0042448">
    <property type="term" value="P:progesterone metabolic process"/>
    <property type="evidence" value="ECO:0007669"/>
    <property type="project" value="TreeGrafter"/>
</dbReference>
<evidence type="ECO:0000256" key="3">
    <source>
        <dbReference type="ARBA" id="ARBA00022723"/>
    </source>
</evidence>
<dbReference type="PROSITE" id="PS00086">
    <property type="entry name" value="CYTOCHROME_P450"/>
    <property type="match status" value="1"/>
</dbReference>
<keyword evidence="6 8" id="KW-0503">Monooxygenase</keyword>
<evidence type="ECO:0000256" key="1">
    <source>
        <dbReference type="ARBA" id="ARBA00010617"/>
    </source>
</evidence>
<dbReference type="InterPro" id="IPR036396">
    <property type="entry name" value="Cyt_P450_sf"/>
</dbReference>
<name>A0A8D8P9Y5_CULPI</name>
<evidence type="ECO:0000313" key="9">
    <source>
        <dbReference type="EMBL" id="CAG6595012.1"/>
    </source>
</evidence>
<protein>
    <submittedName>
        <fullName evidence="9">Probable cytochrome P450 303a1</fullName>
    </submittedName>
</protein>
<proteinExistence type="inferred from homology"/>
<dbReference type="PANTHER" id="PTHR24289:SF1">
    <property type="entry name" value="STEROID 17-ALPHA-HYDROXYLASE_17,20 LYASE"/>
    <property type="match status" value="1"/>
</dbReference>
<dbReference type="GO" id="GO:0042446">
    <property type="term" value="P:hormone biosynthetic process"/>
    <property type="evidence" value="ECO:0007669"/>
    <property type="project" value="TreeGrafter"/>
</dbReference>
<keyword evidence="2 7" id="KW-0349">Heme</keyword>
<dbReference type="AlphaFoldDB" id="A0A8D8P9Y5"/>
<dbReference type="InterPro" id="IPR002401">
    <property type="entry name" value="Cyt_P450_E_grp-I"/>
</dbReference>
<dbReference type="InterPro" id="IPR017972">
    <property type="entry name" value="Cyt_P450_CS"/>
</dbReference>
<dbReference type="PANTHER" id="PTHR24289">
    <property type="entry name" value="STEROID 17-ALPHA-HYDROXYLASE/17,20 LYASE"/>
    <property type="match status" value="1"/>
</dbReference>
<organism evidence="9">
    <name type="scientific">Culex pipiens</name>
    <name type="common">House mosquito</name>
    <dbReference type="NCBI Taxonomy" id="7175"/>
    <lineage>
        <taxon>Eukaryota</taxon>
        <taxon>Metazoa</taxon>
        <taxon>Ecdysozoa</taxon>
        <taxon>Arthropoda</taxon>
        <taxon>Hexapoda</taxon>
        <taxon>Insecta</taxon>
        <taxon>Pterygota</taxon>
        <taxon>Neoptera</taxon>
        <taxon>Endopterygota</taxon>
        <taxon>Diptera</taxon>
        <taxon>Nematocera</taxon>
        <taxon>Culicoidea</taxon>
        <taxon>Culicidae</taxon>
        <taxon>Culicinae</taxon>
        <taxon>Culicini</taxon>
        <taxon>Culex</taxon>
        <taxon>Culex</taxon>
    </lineage>
</organism>
<evidence type="ECO:0000256" key="4">
    <source>
        <dbReference type="ARBA" id="ARBA00023002"/>
    </source>
</evidence>
<sequence length="109" mass="12489">MMVEMFRGMMLNEWDNPSSFKPERFLKDGKIAIPPQFHPFGVGRHRCMGEMMGKANLFLFITTLLQSYDFLIPEGDPIPTDEPLDGATPSVRQYTALVVHRKSETQNKI</sequence>
<evidence type="ECO:0000256" key="8">
    <source>
        <dbReference type="RuleBase" id="RU000461"/>
    </source>
</evidence>
<dbReference type="SUPFAM" id="SSF48264">
    <property type="entry name" value="Cytochrome P450"/>
    <property type="match status" value="1"/>
</dbReference>
<dbReference type="Gene3D" id="1.10.630.10">
    <property type="entry name" value="Cytochrome P450"/>
    <property type="match status" value="1"/>
</dbReference>
<accession>A0A8D8P9Y5</accession>
<dbReference type="Pfam" id="PF00067">
    <property type="entry name" value="p450"/>
    <property type="match status" value="1"/>
</dbReference>
<feature type="binding site" description="axial binding residue" evidence="7">
    <location>
        <position position="47"/>
    </location>
    <ligand>
        <name>heme</name>
        <dbReference type="ChEBI" id="CHEBI:30413"/>
    </ligand>
    <ligandPart>
        <name>Fe</name>
        <dbReference type="ChEBI" id="CHEBI:18248"/>
    </ligandPart>
</feature>
<dbReference type="GO" id="GO:0005506">
    <property type="term" value="F:iron ion binding"/>
    <property type="evidence" value="ECO:0007669"/>
    <property type="project" value="InterPro"/>
</dbReference>
<evidence type="ECO:0000256" key="5">
    <source>
        <dbReference type="ARBA" id="ARBA00023004"/>
    </source>
</evidence>
<dbReference type="EMBL" id="HBUE01227414">
    <property type="protein sequence ID" value="CAG6542892.1"/>
    <property type="molecule type" value="Transcribed_RNA"/>
</dbReference>
<evidence type="ECO:0000256" key="7">
    <source>
        <dbReference type="PIRSR" id="PIRSR602401-1"/>
    </source>
</evidence>
<dbReference type="GO" id="GO:0020037">
    <property type="term" value="F:heme binding"/>
    <property type="evidence" value="ECO:0007669"/>
    <property type="project" value="InterPro"/>
</dbReference>
<dbReference type="GO" id="GO:0004508">
    <property type="term" value="F:steroid 17-alpha-monooxygenase activity"/>
    <property type="evidence" value="ECO:0007669"/>
    <property type="project" value="TreeGrafter"/>
</dbReference>
<dbReference type="EMBL" id="HBUE01334174">
    <property type="protein sequence ID" value="CAG6595012.1"/>
    <property type="molecule type" value="Transcribed_RNA"/>
</dbReference>
<evidence type="ECO:0000256" key="6">
    <source>
        <dbReference type="ARBA" id="ARBA00023033"/>
    </source>
</evidence>
<dbReference type="InterPro" id="IPR001128">
    <property type="entry name" value="Cyt_P450"/>
</dbReference>
<reference evidence="9" key="1">
    <citation type="submission" date="2021-05" db="EMBL/GenBank/DDBJ databases">
        <authorList>
            <person name="Alioto T."/>
            <person name="Alioto T."/>
            <person name="Gomez Garrido J."/>
        </authorList>
    </citation>
    <scope>NUCLEOTIDE SEQUENCE</scope>
</reference>
<evidence type="ECO:0000256" key="2">
    <source>
        <dbReference type="ARBA" id="ARBA00022617"/>
    </source>
</evidence>